<dbReference type="Gene3D" id="2.60.40.10">
    <property type="entry name" value="Immunoglobulins"/>
    <property type="match status" value="5"/>
</dbReference>
<dbReference type="EMBL" id="WWCW01000047">
    <property type="protein sequence ID" value="MYM88479.1"/>
    <property type="molecule type" value="Genomic_DNA"/>
</dbReference>
<name>A0A845G6I6_9BURK</name>
<dbReference type="PANTHER" id="PTHR46127">
    <property type="entry name" value="CILIA- AND FLAGELLA-ASSOCIATED PROTEIN 65"/>
    <property type="match status" value="1"/>
</dbReference>
<dbReference type="AlphaFoldDB" id="A0A845G6I6"/>
<evidence type="ECO:0000256" key="5">
    <source>
        <dbReference type="SAM" id="SignalP"/>
    </source>
</evidence>
<dbReference type="RefSeq" id="WP_161097513.1">
    <property type="nucleotide sequence ID" value="NZ_WWCW01000047.1"/>
</dbReference>
<feature type="signal peptide" evidence="5">
    <location>
        <begin position="1"/>
        <end position="28"/>
    </location>
</feature>
<reference evidence="7 8" key="1">
    <citation type="submission" date="2020-01" db="EMBL/GenBank/DDBJ databases">
        <title>Novel species isolated from a subtropical stream in China.</title>
        <authorList>
            <person name="Lu H."/>
        </authorList>
    </citation>
    <scope>NUCLEOTIDE SEQUENCE [LARGE SCALE GENOMIC DNA]</scope>
    <source>
        <strain evidence="7 8">FT82W</strain>
    </source>
</reference>
<keyword evidence="3 4" id="KW-0408">Iron</keyword>
<dbReference type="GO" id="GO:0005737">
    <property type="term" value="C:cytoplasm"/>
    <property type="evidence" value="ECO:0007669"/>
    <property type="project" value="UniProtKB-SubCell"/>
</dbReference>
<dbReference type="GO" id="GO:0046872">
    <property type="term" value="F:metal ion binding"/>
    <property type="evidence" value="ECO:0007669"/>
    <property type="project" value="UniProtKB-KW"/>
</dbReference>
<evidence type="ECO:0000256" key="3">
    <source>
        <dbReference type="ARBA" id="ARBA00023004"/>
    </source>
</evidence>
<organism evidence="7 8">
    <name type="scientific">Duganella vulcania</name>
    <dbReference type="NCBI Taxonomy" id="2692166"/>
    <lineage>
        <taxon>Bacteria</taxon>
        <taxon>Pseudomonadati</taxon>
        <taxon>Pseudomonadota</taxon>
        <taxon>Betaproteobacteria</taxon>
        <taxon>Burkholderiales</taxon>
        <taxon>Oxalobacteraceae</taxon>
        <taxon>Telluria group</taxon>
        <taxon>Duganella</taxon>
    </lineage>
</organism>
<dbReference type="GO" id="GO:0020037">
    <property type="term" value="F:heme binding"/>
    <property type="evidence" value="ECO:0007669"/>
    <property type="project" value="InterPro"/>
</dbReference>
<gene>
    <name evidence="7" type="ORF">GTP91_15015</name>
</gene>
<evidence type="ECO:0000256" key="2">
    <source>
        <dbReference type="ARBA" id="ARBA00022723"/>
    </source>
</evidence>
<sequence>MTGLLAKVFRLRWTAVLLVGVMGQGANAADALNGKSLYLNGPVSGGATCASCHTASPANNVSGILAAANQPSVIQNAIATNKGGMGSLFNGKFSATELADLAAFIGNPNVVAAPAASLAPASLTFSGTSIGQTAGPLSATLSNTGNAALNIGTISLSGAAAGDFSVAGGSCANGGAVAAGASCTVQASFKPTAAGARAASLTITHNATGGSSVVALSGTGNATPQATIALSAASVNFGTLLTGAPSAVSTITVSNSGQAALTFSSIALGGTNPGIFTLGGTCAVATPVPAGGNCTVTLQASPVAAGAFSASLALASNASNGNATVGLSGTAATPAPALTATPSAIAFGAQTIGAAAVAQTVTLANTGNVVITFNKIGLSAGGAASFTLGTSDCGATLAVGASCSVPVRFAPAAESAVSATLAVASNATALQVGITGTGTKQATATPVLSEAGPIVFADTQVGSSATVHTTTLSNSGNASLSIATLTLGGNQPGDFVLGGTCVAGAAVAPGSSCTLTTTLKPVAAGARSADLLLVTDGGAQFHLALNGNGVAVVITTPSLTVAPQSFDYGAVVIGGAAPTRRFTLTNSGAAAVTLASATYTGPFAAVADSTGCAAFPVTLAPGASCDLVVSYTPANAGASTGSVALQSTVAGSGWTIALSGQGTAAASNAAPVNKGGGGCSASDDVNDPMMVFLIIAAAIAIGWRRRQTKRIGG</sequence>
<evidence type="ECO:0000256" key="1">
    <source>
        <dbReference type="ARBA" id="ARBA00022617"/>
    </source>
</evidence>
<proteinExistence type="predicted"/>
<evidence type="ECO:0000256" key="4">
    <source>
        <dbReference type="PROSITE-ProRule" id="PRU00433"/>
    </source>
</evidence>
<dbReference type="PROSITE" id="PS51007">
    <property type="entry name" value="CYTC"/>
    <property type="match status" value="1"/>
</dbReference>
<feature type="domain" description="Cytochrome c" evidence="6">
    <location>
        <begin position="29"/>
        <end position="109"/>
    </location>
</feature>
<dbReference type="NCBIfam" id="NF012200">
    <property type="entry name" value="choice_anch_D"/>
    <property type="match status" value="5"/>
</dbReference>
<evidence type="ECO:0000313" key="7">
    <source>
        <dbReference type="EMBL" id="MYM88479.1"/>
    </source>
</evidence>
<feature type="chain" id="PRO_5032934042" evidence="5">
    <location>
        <begin position="29"/>
        <end position="713"/>
    </location>
</feature>
<dbReference type="InterPro" id="IPR036909">
    <property type="entry name" value="Cyt_c-like_dom_sf"/>
</dbReference>
<dbReference type="NCBIfam" id="NF033191">
    <property type="entry name" value="JDVT-CTERM"/>
    <property type="match status" value="1"/>
</dbReference>
<dbReference type="GO" id="GO:0009055">
    <property type="term" value="F:electron transfer activity"/>
    <property type="evidence" value="ECO:0007669"/>
    <property type="project" value="InterPro"/>
</dbReference>
<keyword evidence="2 4" id="KW-0479">Metal-binding</keyword>
<dbReference type="InterPro" id="IPR013783">
    <property type="entry name" value="Ig-like_fold"/>
</dbReference>
<protein>
    <submittedName>
        <fullName evidence="7">Choice-of-anchor D domain-containing protein</fullName>
    </submittedName>
</protein>
<dbReference type="PANTHER" id="PTHR46127:SF1">
    <property type="entry name" value="CILIA- AND FLAGELLA-ASSOCIATED PROTEIN 65"/>
    <property type="match status" value="1"/>
</dbReference>
<accession>A0A845G6I6</accession>
<evidence type="ECO:0000259" key="6">
    <source>
        <dbReference type="PROSITE" id="PS51007"/>
    </source>
</evidence>
<keyword evidence="5" id="KW-0732">Signal</keyword>
<comment type="caution">
    <text evidence="7">The sequence shown here is derived from an EMBL/GenBank/DDBJ whole genome shotgun (WGS) entry which is preliminary data.</text>
</comment>
<dbReference type="InterPro" id="IPR052614">
    <property type="entry name" value="CFAP65"/>
</dbReference>
<keyword evidence="1 4" id="KW-0349">Heme</keyword>
<dbReference type="InterPro" id="IPR009056">
    <property type="entry name" value="Cyt_c-like_dom"/>
</dbReference>
<evidence type="ECO:0000313" key="8">
    <source>
        <dbReference type="Proteomes" id="UP000470302"/>
    </source>
</evidence>
<dbReference type="Proteomes" id="UP000470302">
    <property type="component" value="Unassembled WGS sequence"/>
</dbReference>
<dbReference type="SUPFAM" id="SSF46626">
    <property type="entry name" value="Cytochrome c"/>
    <property type="match status" value="1"/>
</dbReference>